<evidence type="ECO:0000313" key="2">
    <source>
        <dbReference type="Proteomes" id="UP000016931"/>
    </source>
</evidence>
<accession>M3D6A3</accession>
<gene>
    <name evidence="1" type="ORF">SEPMUDRAFT_116431</name>
</gene>
<name>M3D6A3_SPHMS</name>
<proteinExistence type="predicted"/>
<dbReference type="Proteomes" id="UP000016931">
    <property type="component" value="Unassembled WGS sequence"/>
</dbReference>
<evidence type="ECO:0000313" key="1">
    <source>
        <dbReference type="EMBL" id="EMF13389.1"/>
    </source>
</evidence>
<dbReference type="RefSeq" id="XP_016761510.1">
    <property type="nucleotide sequence ID" value="XM_016901255.1"/>
</dbReference>
<dbReference type="EMBL" id="KB456263">
    <property type="protein sequence ID" value="EMF13389.1"/>
    <property type="molecule type" value="Genomic_DNA"/>
</dbReference>
<dbReference type="HOGENOM" id="CLU_3033895_0_0_1"/>
<protein>
    <submittedName>
        <fullName evidence="1">Uncharacterized protein</fullName>
    </submittedName>
</protein>
<dbReference type="GeneID" id="27898392"/>
<sequence length="55" mass="5961">MGPTADGRPMNKTGLCNVPALAVHGNEHYPQTTPPPALLKHVEQENRLWGVDMVA</sequence>
<dbReference type="AlphaFoldDB" id="M3D6A3"/>
<keyword evidence="2" id="KW-1185">Reference proteome</keyword>
<organism evidence="1 2">
    <name type="scientific">Sphaerulina musiva (strain SO2202)</name>
    <name type="common">Poplar stem canker fungus</name>
    <name type="synonym">Septoria musiva</name>
    <dbReference type="NCBI Taxonomy" id="692275"/>
    <lineage>
        <taxon>Eukaryota</taxon>
        <taxon>Fungi</taxon>
        <taxon>Dikarya</taxon>
        <taxon>Ascomycota</taxon>
        <taxon>Pezizomycotina</taxon>
        <taxon>Dothideomycetes</taxon>
        <taxon>Dothideomycetidae</taxon>
        <taxon>Mycosphaerellales</taxon>
        <taxon>Mycosphaerellaceae</taxon>
        <taxon>Sphaerulina</taxon>
    </lineage>
</organism>
<reference evidence="1 2" key="1">
    <citation type="journal article" date="2012" name="PLoS Pathog.">
        <title>Diverse lifestyles and strategies of plant pathogenesis encoded in the genomes of eighteen Dothideomycetes fungi.</title>
        <authorList>
            <person name="Ohm R.A."/>
            <person name="Feau N."/>
            <person name="Henrissat B."/>
            <person name="Schoch C.L."/>
            <person name="Horwitz B.A."/>
            <person name="Barry K.W."/>
            <person name="Condon B.J."/>
            <person name="Copeland A.C."/>
            <person name="Dhillon B."/>
            <person name="Glaser F."/>
            <person name="Hesse C.N."/>
            <person name="Kosti I."/>
            <person name="LaButti K."/>
            <person name="Lindquist E.A."/>
            <person name="Lucas S."/>
            <person name="Salamov A.A."/>
            <person name="Bradshaw R.E."/>
            <person name="Ciuffetti L."/>
            <person name="Hamelin R.C."/>
            <person name="Kema G.H.J."/>
            <person name="Lawrence C."/>
            <person name="Scott J.A."/>
            <person name="Spatafora J.W."/>
            <person name="Turgeon B.G."/>
            <person name="de Wit P.J.G.M."/>
            <person name="Zhong S."/>
            <person name="Goodwin S.B."/>
            <person name="Grigoriev I.V."/>
        </authorList>
    </citation>
    <scope>NUCLEOTIDE SEQUENCE [LARGE SCALE GENOMIC DNA]</scope>
    <source>
        <strain evidence="1 2">SO2202</strain>
    </source>
</reference>